<dbReference type="Gene3D" id="3.40.50.300">
    <property type="entry name" value="P-loop containing nucleotide triphosphate hydrolases"/>
    <property type="match status" value="1"/>
</dbReference>
<sequence>MVTPSAPLLLRRRRDCSSRFFLSFVVDFASQEAERLLEALLPFLRCCPTSFLHKRLSPAFCFADGLASLALRHQDMKLGSKHQILDWNITGASLCYLAVEIIVYFLLTISLEYIPHYKIKFTASRVWWYVLHYVKYDTSQSCSEPLLGSFGDSLIFITDEDEDVTAERQRVLNGVGEDAIICLRNLRKVYPAGKKHVAKVAVHSLTFAVHEGECFGFLGTNGAGKTTTLSMLTGKCTGYLFY</sequence>
<evidence type="ECO:0000313" key="3">
    <source>
        <dbReference type="EMBL" id="PKU66060.1"/>
    </source>
</evidence>
<evidence type="ECO:0000259" key="2">
    <source>
        <dbReference type="Pfam" id="PF00005"/>
    </source>
</evidence>
<protein>
    <submittedName>
        <fullName evidence="3">ABC transporter A family member 1</fullName>
    </submittedName>
</protein>
<dbReference type="AlphaFoldDB" id="A0A2I0VRM1"/>
<reference evidence="3 4" key="2">
    <citation type="journal article" date="2017" name="Nature">
        <title>The Apostasia genome and the evolution of orchids.</title>
        <authorList>
            <person name="Zhang G.Q."/>
            <person name="Liu K.W."/>
            <person name="Li Z."/>
            <person name="Lohaus R."/>
            <person name="Hsiao Y.Y."/>
            <person name="Niu S.C."/>
            <person name="Wang J.Y."/>
            <person name="Lin Y.C."/>
            <person name="Xu Q."/>
            <person name="Chen L.J."/>
            <person name="Yoshida K."/>
            <person name="Fujiwara S."/>
            <person name="Wang Z.W."/>
            <person name="Zhang Y.Q."/>
            <person name="Mitsuda N."/>
            <person name="Wang M."/>
            <person name="Liu G.H."/>
            <person name="Pecoraro L."/>
            <person name="Huang H.X."/>
            <person name="Xiao X.J."/>
            <person name="Lin M."/>
            <person name="Wu X.Y."/>
            <person name="Wu W.L."/>
            <person name="Chen Y.Y."/>
            <person name="Chang S.B."/>
            <person name="Sakamoto S."/>
            <person name="Ohme-Takagi M."/>
            <person name="Yagi M."/>
            <person name="Zeng S.J."/>
            <person name="Shen C.Y."/>
            <person name="Yeh C.M."/>
            <person name="Luo Y.B."/>
            <person name="Tsai W.C."/>
            <person name="Van de Peer Y."/>
            <person name="Liu Z.J."/>
        </authorList>
    </citation>
    <scope>NUCLEOTIDE SEQUENCE [LARGE SCALE GENOMIC DNA]</scope>
    <source>
        <tissue evidence="3">The whole plant</tissue>
    </source>
</reference>
<dbReference type="GO" id="GO:0005319">
    <property type="term" value="F:lipid transporter activity"/>
    <property type="evidence" value="ECO:0007669"/>
    <property type="project" value="TreeGrafter"/>
</dbReference>
<dbReference type="InterPro" id="IPR027417">
    <property type="entry name" value="P-loop_NTPase"/>
</dbReference>
<dbReference type="InterPro" id="IPR003439">
    <property type="entry name" value="ABC_transporter-like_ATP-bd"/>
</dbReference>
<dbReference type="GO" id="GO:0140359">
    <property type="term" value="F:ABC-type transporter activity"/>
    <property type="evidence" value="ECO:0007669"/>
    <property type="project" value="InterPro"/>
</dbReference>
<dbReference type="InterPro" id="IPR026082">
    <property type="entry name" value="ABCA"/>
</dbReference>
<dbReference type="Pfam" id="PF00005">
    <property type="entry name" value="ABC_tran"/>
    <property type="match status" value="1"/>
</dbReference>
<dbReference type="STRING" id="906689.A0A2I0VRM1"/>
<evidence type="ECO:0000256" key="1">
    <source>
        <dbReference type="ARBA" id="ARBA00008526"/>
    </source>
</evidence>
<accession>A0A2I0VRM1</accession>
<dbReference type="Proteomes" id="UP000233837">
    <property type="component" value="Unassembled WGS sequence"/>
</dbReference>
<keyword evidence="4" id="KW-1185">Reference proteome</keyword>
<feature type="domain" description="ABC transporter" evidence="2">
    <location>
        <begin position="203"/>
        <end position="236"/>
    </location>
</feature>
<dbReference type="SUPFAM" id="SSF52540">
    <property type="entry name" value="P-loop containing nucleoside triphosphate hydrolases"/>
    <property type="match status" value="1"/>
</dbReference>
<evidence type="ECO:0000313" key="4">
    <source>
        <dbReference type="Proteomes" id="UP000233837"/>
    </source>
</evidence>
<dbReference type="GO" id="GO:0005524">
    <property type="term" value="F:ATP binding"/>
    <property type="evidence" value="ECO:0007669"/>
    <property type="project" value="InterPro"/>
</dbReference>
<dbReference type="GO" id="GO:0016020">
    <property type="term" value="C:membrane"/>
    <property type="evidence" value="ECO:0007669"/>
    <property type="project" value="InterPro"/>
</dbReference>
<name>A0A2I0VRM1_9ASPA</name>
<gene>
    <name evidence="3" type="primary">ABCA1</name>
    <name evidence="3" type="ORF">MA16_Dca017381</name>
</gene>
<comment type="similarity">
    <text evidence="1">Belongs to the ABC transporter superfamily. ABCA family. CPR flippase (TC 3.A.1.211) subfamily.</text>
</comment>
<reference evidence="3 4" key="1">
    <citation type="journal article" date="2016" name="Sci. Rep.">
        <title>The Dendrobium catenatum Lindl. genome sequence provides insights into polysaccharide synthase, floral development and adaptive evolution.</title>
        <authorList>
            <person name="Zhang G.Q."/>
            <person name="Xu Q."/>
            <person name="Bian C."/>
            <person name="Tsai W.C."/>
            <person name="Yeh C.M."/>
            <person name="Liu K.W."/>
            <person name="Yoshida K."/>
            <person name="Zhang L.S."/>
            <person name="Chang S.B."/>
            <person name="Chen F."/>
            <person name="Shi Y."/>
            <person name="Su Y.Y."/>
            <person name="Zhang Y.Q."/>
            <person name="Chen L.J."/>
            <person name="Yin Y."/>
            <person name="Lin M."/>
            <person name="Huang H."/>
            <person name="Deng H."/>
            <person name="Wang Z.W."/>
            <person name="Zhu S.L."/>
            <person name="Zhao X."/>
            <person name="Deng C."/>
            <person name="Niu S.C."/>
            <person name="Huang J."/>
            <person name="Wang M."/>
            <person name="Liu G.H."/>
            <person name="Yang H.J."/>
            <person name="Xiao X.J."/>
            <person name="Hsiao Y.Y."/>
            <person name="Wu W.L."/>
            <person name="Chen Y.Y."/>
            <person name="Mitsuda N."/>
            <person name="Ohme-Takagi M."/>
            <person name="Luo Y.B."/>
            <person name="Van de Peer Y."/>
            <person name="Liu Z.J."/>
        </authorList>
    </citation>
    <scope>NUCLEOTIDE SEQUENCE [LARGE SCALE GENOMIC DNA]</scope>
    <source>
        <tissue evidence="3">The whole plant</tissue>
    </source>
</reference>
<organism evidence="3 4">
    <name type="scientific">Dendrobium catenatum</name>
    <dbReference type="NCBI Taxonomy" id="906689"/>
    <lineage>
        <taxon>Eukaryota</taxon>
        <taxon>Viridiplantae</taxon>
        <taxon>Streptophyta</taxon>
        <taxon>Embryophyta</taxon>
        <taxon>Tracheophyta</taxon>
        <taxon>Spermatophyta</taxon>
        <taxon>Magnoliopsida</taxon>
        <taxon>Liliopsida</taxon>
        <taxon>Asparagales</taxon>
        <taxon>Orchidaceae</taxon>
        <taxon>Epidendroideae</taxon>
        <taxon>Malaxideae</taxon>
        <taxon>Dendrobiinae</taxon>
        <taxon>Dendrobium</taxon>
    </lineage>
</organism>
<dbReference type="GO" id="GO:0016887">
    <property type="term" value="F:ATP hydrolysis activity"/>
    <property type="evidence" value="ECO:0007669"/>
    <property type="project" value="InterPro"/>
</dbReference>
<dbReference type="EMBL" id="KZ503302">
    <property type="protein sequence ID" value="PKU66060.1"/>
    <property type="molecule type" value="Genomic_DNA"/>
</dbReference>
<dbReference type="PANTHER" id="PTHR19229:SF267">
    <property type="entry name" value="ABC TRANSPORTER A FAMILY MEMBER 1"/>
    <property type="match status" value="1"/>
</dbReference>
<proteinExistence type="inferred from homology"/>
<dbReference type="PANTHER" id="PTHR19229">
    <property type="entry name" value="ATP-BINDING CASSETTE TRANSPORTER SUBFAMILY A ABCA"/>
    <property type="match status" value="1"/>
</dbReference>